<keyword evidence="5 7" id="KW-0808">Transferase</keyword>
<dbReference type="Proteomes" id="UP000652681">
    <property type="component" value="Unassembled WGS sequence"/>
</dbReference>
<comment type="subcellular location">
    <subcellularLocation>
        <location evidence="5">Cytoplasm</location>
    </subcellularLocation>
</comment>
<dbReference type="GO" id="GO:0005737">
    <property type="term" value="C:cytoplasm"/>
    <property type="evidence" value="ECO:0007669"/>
    <property type="project" value="UniProtKB-SubCell"/>
</dbReference>
<keyword evidence="5 7" id="KW-0418">Kinase</keyword>
<dbReference type="NCBIfam" id="TIGR00152">
    <property type="entry name" value="dephospho-CoA kinase"/>
    <property type="match status" value="1"/>
</dbReference>
<comment type="caution">
    <text evidence="7">The sequence shown here is derived from an EMBL/GenBank/DDBJ whole genome shotgun (WGS) entry which is preliminary data.</text>
</comment>
<dbReference type="InterPro" id="IPR001977">
    <property type="entry name" value="Depp_CoAkinase"/>
</dbReference>
<dbReference type="Gene3D" id="3.40.50.300">
    <property type="entry name" value="P-loop containing nucleotide triphosphate hydrolases"/>
    <property type="match status" value="1"/>
</dbReference>
<sequence length="193" mass="22097">MPLKVGITGGIGSGKSYVCGVLEKMGYPVYYSDQASKRLTATNPDIRRGLIDLLGDKIFDGNELNKSLLASRIFSDDTIREQVNQIIHPVVRADFKQWADKQQTPFVFNEAAILIETGSYKTLDYTVLVTADKETRIQRTMQRDDSTREEVLARMAKQWDDEDKARYADFIIYNDERPLLAQLEELEVRLQNK</sequence>
<evidence type="ECO:0000313" key="8">
    <source>
        <dbReference type="Proteomes" id="UP000652681"/>
    </source>
</evidence>
<dbReference type="PANTHER" id="PTHR10695:SF46">
    <property type="entry name" value="BIFUNCTIONAL COENZYME A SYNTHASE-RELATED"/>
    <property type="match status" value="1"/>
</dbReference>
<comment type="similarity">
    <text evidence="1 5">Belongs to the CoaE family.</text>
</comment>
<keyword evidence="8" id="KW-1185">Reference proteome</keyword>
<dbReference type="EC" id="2.7.1.24" evidence="5 6"/>
<dbReference type="AlphaFoldDB" id="A0A8J6U0L8"/>
<dbReference type="GO" id="GO:0004140">
    <property type="term" value="F:dephospho-CoA kinase activity"/>
    <property type="evidence" value="ECO:0007669"/>
    <property type="project" value="UniProtKB-UniRule"/>
</dbReference>
<keyword evidence="2 5" id="KW-0547">Nucleotide-binding</keyword>
<proteinExistence type="inferred from homology"/>
<keyword evidence="4 5" id="KW-0173">Coenzyme A biosynthesis</keyword>
<feature type="binding site" evidence="5">
    <location>
        <begin position="12"/>
        <end position="17"/>
    </location>
    <ligand>
        <name>ATP</name>
        <dbReference type="ChEBI" id="CHEBI:30616"/>
    </ligand>
</feature>
<dbReference type="Pfam" id="PF01121">
    <property type="entry name" value="CoaE"/>
    <property type="match status" value="1"/>
</dbReference>
<comment type="catalytic activity">
    <reaction evidence="5">
        <text>3'-dephospho-CoA + ATP = ADP + CoA + H(+)</text>
        <dbReference type="Rhea" id="RHEA:18245"/>
        <dbReference type="ChEBI" id="CHEBI:15378"/>
        <dbReference type="ChEBI" id="CHEBI:30616"/>
        <dbReference type="ChEBI" id="CHEBI:57287"/>
        <dbReference type="ChEBI" id="CHEBI:57328"/>
        <dbReference type="ChEBI" id="CHEBI:456216"/>
        <dbReference type="EC" id="2.7.1.24"/>
    </reaction>
</comment>
<evidence type="ECO:0000256" key="2">
    <source>
        <dbReference type="ARBA" id="ARBA00022741"/>
    </source>
</evidence>
<reference evidence="7" key="1">
    <citation type="submission" date="2020-09" db="EMBL/GenBank/DDBJ databases">
        <title>Taishania pollutisoli gen. nov., sp. nov., Isolated from Tetrabromobisphenol A-Contaminated Soil.</title>
        <authorList>
            <person name="Chen Q."/>
        </authorList>
    </citation>
    <scope>NUCLEOTIDE SEQUENCE</scope>
    <source>
        <strain evidence="7">CZZ-1</strain>
    </source>
</reference>
<comment type="function">
    <text evidence="5">Catalyzes the phosphorylation of the 3'-hydroxyl group of dephosphocoenzyme A to form coenzyme A.</text>
</comment>
<dbReference type="GO" id="GO:0015937">
    <property type="term" value="P:coenzyme A biosynthetic process"/>
    <property type="evidence" value="ECO:0007669"/>
    <property type="project" value="UniProtKB-UniRule"/>
</dbReference>
<evidence type="ECO:0000256" key="3">
    <source>
        <dbReference type="ARBA" id="ARBA00022840"/>
    </source>
</evidence>
<dbReference type="PROSITE" id="PS51219">
    <property type="entry name" value="DPCK"/>
    <property type="match status" value="1"/>
</dbReference>
<keyword evidence="5" id="KW-0963">Cytoplasm</keyword>
<dbReference type="CDD" id="cd02022">
    <property type="entry name" value="DPCK"/>
    <property type="match status" value="1"/>
</dbReference>
<dbReference type="HAMAP" id="MF_00376">
    <property type="entry name" value="Dephospho_CoA_kinase"/>
    <property type="match status" value="1"/>
</dbReference>
<gene>
    <name evidence="5" type="primary">coaE</name>
    <name evidence="7" type="ORF">H9Y05_12995</name>
</gene>
<evidence type="ECO:0000256" key="6">
    <source>
        <dbReference type="NCBIfam" id="TIGR00152"/>
    </source>
</evidence>
<evidence type="ECO:0000256" key="5">
    <source>
        <dbReference type="HAMAP-Rule" id="MF_00376"/>
    </source>
</evidence>
<keyword evidence="3 5" id="KW-0067">ATP-binding</keyword>
<evidence type="ECO:0000313" key="7">
    <source>
        <dbReference type="EMBL" id="MBC9813388.1"/>
    </source>
</evidence>
<accession>A0A8J6U0L8</accession>
<name>A0A8J6U0L8_9FLAO</name>
<dbReference type="UniPathway" id="UPA00241">
    <property type="reaction ID" value="UER00356"/>
</dbReference>
<organism evidence="7 8">
    <name type="scientific">Taishania pollutisoli</name>
    <dbReference type="NCBI Taxonomy" id="2766479"/>
    <lineage>
        <taxon>Bacteria</taxon>
        <taxon>Pseudomonadati</taxon>
        <taxon>Bacteroidota</taxon>
        <taxon>Flavobacteriia</taxon>
        <taxon>Flavobacteriales</taxon>
        <taxon>Crocinitomicaceae</taxon>
        <taxon>Taishania</taxon>
    </lineage>
</organism>
<dbReference type="RefSeq" id="WP_163492201.1">
    <property type="nucleotide sequence ID" value="NZ_JACVEL010000010.1"/>
</dbReference>
<protein>
    <recommendedName>
        <fullName evidence="5 6">Dephospho-CoA kinase</fullName>
        <ecNumber evidence="5 6">2.7.1.24</ecNumber>
    </recommendedName>
    <alternativeName>
        <fullName evidence="5">Dephosphocoenzyme A kinase</fullName>
    </alternativeName>
</protein>
<dbReference type="EMBL" id="JACVEL010000010">
    <property type="protein sequence ID" value="MBC9813388.1"/>
    <property type="molecule type" value="Genomic_DNA"/>
</dbReference>
<dbReference type="InterPro" id="IPR027417">
    <property type="entry name" value="P-loop_NTPase"/>
</dbReference>
<evidence type="ECO:0000256" key="1">
    <source>
        <dbReference type="ARBA" id="ARBA00009018"/>
    </source>
</evidence>
<evidence type="ECO:0000256" key="4">
    <source>
        <dbReference type="ARBA" id="ARBA00022993"/>
    </source>
</evidence>
<dbReference type="PANTHER" id="PTHR10695">
    <property type="entry name" value="DEPHOSPHO-COA KINASE-RELATED"/>
    <property type="match status" value="1"/>
</dbReference>
<dbReference type="SUPFAM" id="SSF52540">
    <property type="entry name" value="P-loop containing nucleoside triphosphate hydrolases"/>
    <property type="match status" value="1"/>
</dbReference>
<dbReference type="GO" id="GO:0005524">
    <property type="term" value="F:ATP binding"/>
    <property type="evidence" value="ECO:0007669"/>
    <property type="project" value="UniProtKB-UniRule"/>
</dbReference>
<comment type="pathway">
    <text evidence="5">Cofactor biosynthesis; coenzyme A biosynthesis; CoA from (R)-pantothenate: step 5/5.</text>
</comment>